<feature type="transmembrane region" description="Helical" evidence="6">
    <location>
        <begin position="197"/>
        <end position="219"/>
    </location>
</feature>
<evidence type="ECO:0000256" key="3">
    <source>
        <dbReference type="ARBA" id="ARBA00022692"/>
    </source>
</evidence>
<dbReference type="GO" id="GO:0071916">
    <property type="term" value="F:dipeptide transmembrane transporter activity"/>
    <property type="evidence" value="ECO:0007669"/>
    <property type="project" value="InterPro"/>
</dbReference>
<keyword evidence="5 6" id="KW-0472">Membrane</keyword>
<keyword evidence="3 6" id="KW-0812">Transmembrane</keyword>
<evidence type="ECO:0000256" key="4">
    <source>
        <dbReference type="ARBA" id="ARBA00022989"/>
    </source>
</evidence>
<dbReference type="CDD" id="cd17417">
    <property type="entry name" value="MFS_NPF5"/>
    <property type="match status" value="1"/>
</dbReference>
<feature type="transmembrane region" description="Helical" evidence="6">
    <location>
        <begin position="423"/>
        <end position="444"/>
    </location>
</feature>
<evidence type="ECO:0000313" key="7">
    <source>
        <dbReference type="EMBL" id="KAF7825614.1"/>
    </source>
</evidence>
<dbReference type="InterPro" id="IPR044739">
    <property type="entry name" value="NRT1/PTR"/>
</dbReference>
<feature type="transmembrane region" description="Helical" evidence="6">
    <location>
        <begin position="544"/>
        <end position="563"/>
    </location>
</feature>
<dbReference type="Pfam" id="PF00854">
    <property type="entry name" value="PTR2"/>
    <property type="match status" value="1"/>
</dbReference>
<dbReference type="OrthoDB" id="8904098at2759"/>
<dbReference type="EMBL" id="JAAIUW010000006">
    <property type="protein sequence ID" value="KAF7825614.1"/>
    <property type="molecule type" value="Genomic_DNA"/>
</dbReference>
<proteinExistence type="inferred from homology"/>
<dbReference type="InterPro" id="IPR000109">
    <property type="entry name" value="POT_fam"/>
</dbReference>
<feature type="transmembrane region" description="Helical" evidence="6">
    <location>
        <begin position="88"/>
        <end position="108"/>
    </location>
</feature>
<dbReference type="PANTHER" id="PTHR11654">
    <property type="entry name" value="OLIGOPEPTIDE TRANSPORTER-RELATED"/>
    <property type="match status" value="1"/>
</dbReference>
<dbReference type="SUPFAM" id="SSF103473">
    <property type="entry name" value="MFS general substrate transporter"/>
    <property type="match status" value="1"/>
</dbReference>
<evidence type="ECO:0000256" key="6">
    <source>
        <dbReference type="SAM" id="Phobius"/>
    </source>
</evidence>
<dbReference type="GO" id="GO:0016020">
    <property type="term" value="C:membrane"/>
    <property type="evidence" value="ECO:0007669"/>
    <property type="project" value="UniProtKB-SubCell"/>
</dbReference>
<evidence type="ECO:0000256" key="2">
    <source>
        <dbReference type="ARBA" id="ARBA00005982"/>
    </source>
</evidence>
<feature type="transmembrane region" description="Helical" evidence="6">
    <location>
        <begin position="225"/>
        <end position="245"/>
    </location>
</feature>
<feature type="transmembrane region" description="Helical" evidence="6">
    <location>
        <begin position="383"/>
        <end position="403"/>
    </location>
</feature>
<organism evidence="7 8">
    <name type="scientific">Senna tora</name>
    <dbReference type="NCBI Taxonomy" id="362788"/>
    <lineage>
        <taxon>Eukaryota</taxon>
        <taxon>Viridiplantae</taxon>
        <taxon>Streptophyta</taxon>
        <taxon>Embryophyta</taxon>
        <taxon>Tracheophyta</taxon>
        <taxon>Spermatophyta</taxon>
        <taxon>Magnoliopsida</taxon>
        <taxon>eudicotyledons</taxon>
        <taxon>Gunneridae</taxon>
        <taxon>Pentapetalae</taxon>
        <taxon>rosids</taxon>
        <taxon>fabids</taxon>
        <taxon>Fabales</taxon>
        <taxon>Fabaceae</taxon>
        <taxon>Caesalpinioideae</taxon>
        <taxon>Cassia clade</taxon>
        <taxon>Senna</taxon>
    </lineage>
</organism>
<dbReference type="GO" id="GO:0042937">
    <property type="term" value="F:tripeptide transmembrane transporter activity"/>
    <property type="evidence" value="ECO:0007669"/>
    <property type="project" value="InterPro"/>
</dbReference>
<comment type="caution">
    <text evidence="7">The sequence shown here is derived from an EMBL/GenBank/DDBJ whole genome shotgun (WGS) entry which is preliminary data.</text>
</comment>
<feature type="transmembrane region" description="Helical" evidence="6">
    <location>
        <begin position="498"/>
        <end position="519"/>
    </location>
</feature>
<feature type="transmembrane region" description="Helical" evidence="6">
    <location>
        <begin position="341"/>
        <end position="363"/>
    </location>
</feature>
<keyword evidence="4 6" id="KW-1133">Transmembrane helix</keyword>
<protein>
    <submittedName>
        <fullName evidence="7">Protein NRT1/ PTR FAMILY 5.6-like</fullName>
    </submittedName>
</protein>
<feature type="transmembrane region" description="Helical" evidence="6">
    <location>
        <begin position="464"/>
        <end position="486"/>
    </location>
</feature>
<dbReference type="Proteomes" id="UP000634136">
    <property type="component" value="Unassembled WGS sequence"/>
</dbReference>
<comment type="similarity">
    <text evidence="2">Belongs to the major facilitator superfamily. Proton-dependent oligopeptide transporter (POT/PTR) (TC 2.A.17) family.</text>
</comment>
<sequence>MDMEKRVGKVEVGGAEIDETKWVYDSSVDHKGSLPLRSSTGSWKASFFIIAIEFSERLSYFGIATSLVLYLTKVMHQDLKTATRNVNYWSGVTTLMPLFGGFLADAYLGRYATVFASCIVYLMGLVLLCMSWFMPALKPCENMTTCTEPRRVHEVVFFLAIYLVSIGTGGHKPSLESFGADQFDDDHAGERRQKMSFFNWWSCGLCSGLILGVTLIVYVQDYVSWGVADIIITGVMAFSLLIFIVGRPFYRYRAPAGSPLTPLLQVLVAAISKRNLAYPSDPSHLYEAPKSQSRGGRVLCHTTKLKFLDKAAIIEERSSESAEKQSPWKLASVTKVEEMKLIINMIPIWVFTLPFGICVAQTSTFFIKQAASSNRNLSSSFELPAASIFAVSALGIIVSVTLYDKLLVPLLRRLTGNERGINILQRIGFGMLFSIATMMVAALVEHNRLKLRSHGHPMSVVWLVPQFLIIGFGDGFTLVGLQEYFYDQVPDSMRSLGIALYLSVLGAASFLSSLLITVVDEVTERWSGKSWFGKDLNSSRLDRFYWLLAGITTINLFGFVFFARRYHYKSVQKVAVVADCYQQQQNNIGGDAHGVVGNHVV</sequence>
<dbReference type="AlphaFoldDB" id="A0A834TWY9"/>
<comment type="subcellular location">
    <subcellularLocation>
        <location evidence="1">Membrane</location>
        <topology evidence="1">Multi-pass membrane protein</topology>
    </subcellularLocation>
</comment>
<gene>
    <name evidence="7" type="ORF">G2W53_016778</name>
</gene>
<evidence type="ECO:0000313" key="8">
    <source>
        <dbReference type="Proteomes" id="UP000634136"/>
    </source>
</evidence>
<evidence type="ECO:0000256" key="1">
    <source>
        <dbReference type="ARBA" id="ARBA00004141"/>
    </source>
</evidence>
<dbReference type="InterPro" id="IPR036259">
    <property type="entry name" value="MFS_trans_sf"/>
</dbReference>
<keyword evidence="8" id="KW-1185">Reference proteome</keyword>
<feature type="transmembrane region" description="Helical" evidence="6">
    <location>
        <begin position="114"/>
        <end position="133"/>
    </location>
</feature>
<evidence type="ECO:0000256" key="5">
    <source>
        <dbReference type="ARBA" id="ARBA00023136"/>
    </source>
</evidence>
<accession>A0A834TWY9</accession>
<name>A0A834TWY9_9FABA</name>
<dbReference type="Gene3D" id="1.20.1250.20">
    <property type="entry name" value="MFS general substrate transporter like domains"/>
    <property type="match status" value="1"/>
</dbReference>
<reference evidence="7" key="1">
    <citation type="submission" date="2020-09" db="EMBL/GenBank/DDBJ databases">
        <title>Genome-Enabled Discovery of Anthraquinone Biosynthesis in Senna tora.</title>
        <authorList>
            <person name="Kang S.-H."/>
            <person name="Pandey R.P."/>
            <person name="Lee C.-M."/>
            <person name="Sim J.-S."/>
            <person name="Jeong J.-T."/>
            <person name="Choi B.-S."/>
            <person name="Jung M."/>
            <person name="Ginzburg D."/>
            <person name="Zhao K."/>
            <person name="Won S.Y."/>
            <person name="Oh T.-J."/>
            <person name="Yu Y."/>
            <person name="Kim N.-H."/>
            <person name="Lee O.R."/>
            <person name="Lee T.-H."/>
            <person name="Bashyal P."/>
            <person name="Kim T.-S."/>
            <person name="Lee W.-H."/>
            <person name="Kawkins C."/>
            <person name="Kim C.-K."/>
            <person name="Kim J.S."/>
            <person name="Ahn B.O."/>
            <person name="Rhee S.Y."/>
            <person name="Sohng J.K."/>
        </authorList>
    </citation>
    <scope>NUCLEOTIDE SEQUENCE</scope>
    <source>
        <tissue evidence="7">Leaf</tissue>
    </source>
</reference>